<evidence type="ECO:0000313" key="2">
    <source>
        <dbReference type="Proteomes" id="UP001597511"/>
    </source>
</evidence>
<dbReference type="RefSeq" id="WP_386102913.1">
    <property type="nucleotide sequence ID" value="NZ_JBHUOZ010000003.1"/>
</dbReference>
<proteinExistence type="predicted"/>
<comment type="caution">
    <text evidence="1">The sequence shown here is derived from an EMBL/GenBank/DDBJ whole genome shotgun (WGS) entry which is preliminary data.</text>
</comment>
<protein>
    <submittedName>
        <fullName evidence="1">DUF5007 domain-containing protein</fullName>
    </submittedName>
</protein>
<organism evidence="1 2">
    <name type="scientific">Terrimonas rubra</name>
    <dbReference type="NCBI Taxonomy" id="1035890"/>
    <lineage>
        <taxon>Bacteria</taxon>
        <taxon>Pseudomonadati</taxon>
        <taxon>Bacteroidota</taxon>
        <taxon>Chitinophagia</taxon>
        <taxon>Chitinophagales</taxon>
        <taxon>Chitinophagaceae</taxon>
        <taxon>Terrimonas</taxon>
    </lineage>
</organism>
<sequence>MNKKHFLYILAFIAFIFGCSKVREGFLSDTIRYKDRVLYAKKGMTLTQSDRINADGSTPPLTFKMSNLRDIATGAPAPQEFFTQYEVMVFKTGEVFNPDTDTTVELLNKKRELQKMTPMHFNEISGQLSFNRASSNLPVGEYTFDIQATNVWGTKQYESFADVHVVEPTTEDVFELIYTASSASNSSEVFTTLKAPIVTAKRVSGDGARVILKYVDKNGRSFNPAQGQVIKRGDRPFFETYAKFNPVQYTDTAMICDFEVAPFPLQKYVTPATDWGYLIYYRIPMAFVAPDGLANHNVNPVVSFRLKMEGTYVVTVQIPDVTRIN</sequence>
<dbReference type="EMBL" id="JBHUOZ010000003">
    <property type="protein sequence ID" value="MFD2921835.1"/>
    <property type="molecule type" value="Genomic_DNA"/>
</dbReference>
<dbReference type="PROSITE" id="PS51257">
    <property type="entry name" value="PROKAR_LIPOPROTEIN"/>
    <property type="match status" value="1"/>
</dbReference>
<gene>
    <name evidence="1" type="ORF">ACFS6H_19100</name>
</gene>
<accession>A0ABW6ABG8</accession>
<evidence type="ECO:0000313" key="1">
    <source>
        <dbReference type="EMBL" id="MFD2921835.1"/>
    </source>
</evidence>
<name>A0ABW6ABG8_9BACT</name>
<reference evidence="2" key="1">
    <citation type="journal article" date="2019" name="Int. J. Syst. Evol. Microbiol.">
        <title>The Global Catalogue of Microorganisms (GCM) 10K type strain sequencing project: providing services to taxonomists for standard genome sequencing and annotation.</title>
        <authorList>
            <consortium name="The Broad Institute Genomics Platform"/>
            <consortium name="The Broad Institute Genome Sequencing Center for Infectious Disease"/>
            <person name="Wu L."/>
            <person name="Ma J."/>
        </authorList>
    </citation>
    <scope>NUCLEOTIDE SEQUENCE [LARGE SCALE GENOMIC DNA]</scope>
    <source>
        <strain evidence="2">KCTC 23299</strain>
    </source>
</reference>
<dbReference type="Proteomes" id="UP001597511">
    <property type="component" value="Unassembled WGS sequence"/>
</dbReference>
<keyword evidence="2" id="KW-1185">Reference proteome</keyword>